<dbReference type="Proteomes" id="UP000789739">
    <property type="component" value="Unassembled WGS sequence"/>
</dbReference>
<feature type="domain" description="GP-PDE" evidence="1">
    <location>
        <begin position="31"/>
        <end position="264"/>
    </location>
</feature>
<comment type="caution">
    <text evidence="2">The sequence shown here is derived from an EMBL/GenBank/DDBJ whole genome shotgun (WGS) entry which is preliminary data.</text>
</comment>
<accession>A0A9N8WNV4</accession>
<organism evidence="2 3">
    <name type="scientific">Paraglomus brasilianum</name>
    <dbReference type="NCBI Taxonomy" id="144538"/>
    <lineage>
        <taxon>Eukaryota</taxon>
        <taxon>Fungi</taxon>
        <taxon>Fungi incertae sedis</taxon>
        <taxon>Mucoromycota</taxon>
        <taxon>Glomeromycotina</taxon>
        <taxon>Glomeromycetes</taxon>
        <taxon>Paraglomerales</taxon>
        <taxon>Paraglomeraceae</taxon>
        <taxon>Paraglomus</taxon>
    </lineage>
</organism>
<name>A0A9N8WNV4_9GLOM</name>
<proteinExistence type="predicted"/>
<dbReference type="GO" id="GO:0008081">
    <property type="term" value="F:phosphoric diester hydrolase activity"/>
    <property type="evidence" value="ECO:0007669"/>
    <property type="project" value="InterPro"/>
</dbReference>
<reference evidence="2" key="1">
    <citation type="submission" date="2021-06" db="EMBL/GenBank/DDBJ databases">
        <authorList>
            <person name="Kallberg Y."/>
            <person name="Tangrot J."/>
            <person name="Rosling A."/>
        </authorList>
    </citation>
    <scope>NUCLEOTIDE SEQUENCE</scope>
    <source>
        <strain evidence="2">BR232B</strain>
    </source>
</reference>
<dbReference type="OrthoDB" id="1470350at2759"/>
<evidence type="ECO:0000313" key="3">
    <source>
        <dbReference type="Proteomes" id="UP000789739"/>
    </source>
</evidence>
<evidence type="ECO:0000313" key="2">
    <source>
        <dbReference type="EMBL" id="CAG8491329.1"/>
    </source>
</evidence>
<gene>
    <name evidence="2" type="ORF">PBRASI_LOCUS2123</name>
</gene>
<dbReference type="Gene3D" id="3.20.20.190">
    <property type="entry name" value="Phosphatidylinositol (PI) phosphodiesterase"/>
    <property type="match status" value="1"/>
</dbReference>
<dbReference type="EMBL" id="CAJVPI010000158">
    <property type="protein sequence ID" value="CAG8491329.1"/>
    <property type="molecule type" value="Genomic_DNA"/>
</dbReference>
<dbReference type="GO" id="GO:0006629">
    <property type="term" value="P:lipid metabolic process"/>
    <property type="evidence" value="ECO:0007669"/>
    <property type="project" value="InterPro"/>
</dbReference>
<keyword evidence="3" id="KW-1185">Reference proteome</keyword>
<protein>
    <submittedName>
        <fullName evidence="2">7422_t:CDS:1</fullName>
    </submittedName>
</protein>
<dbReference type="InterPro" id="IPR017946">
    <property type="entry name" value="PLC-like_Pdiesterase_TIM-brl"/>
</dbReference>
<dbReference type="PROSITE" id="PS51704">
    <property type="entry name" value="GP_PDE"/>
    <property type="match status" value="1"/>
</dbReference>
<dbReference type="PANTHER" id="PTHR43805:SF1">
    <property type="entry name" value="GP-PDE DOMAIN-CONTAINING PROTEIN"/>
    <property type="match status" value="1"/>
</dbReference>
<dbReference type="PANTHER" id="PTHR43805">
    <property type="entry name" value="GLYCEROPHOSPHORYL DIESTER PHOSPHODIESTERASE"/>
    <property type="match status" value="1"/>
</dbReference>
<dbReference type="SUPFAM" id="SSF51695">
    <property type="entry name" value="PLC-like phosphodiesterases"/>
    <property type="match status" value="1"/>
</dbReference>
<dbReference type="Pfam" id="PF03009">
    <property type="entry name" value="GDPD"/>
    <property type="match status" value="1"/>
</dbReference>
<evidence type="ECO:0000259" key="1">
    <source>
        <dbReference type="PROSITE" id="PS51704"/>
    </source>
</evidence>
<dbReference type="InterPro" id="IPR030395">
    <property type="entry name" value="GP_PDE_dom"/>
</dbReference>
<dbReference type="AlphaFoldDB" id="A0A9N8WNV4"/>
<sequence>MSKHDVPPKSVIQSISQSCTTNLIERRDEGASSPGHRGLPKQNPENTIRSLQHAILVGADGLESDVRMTRDGQVIMMHDMTLDRTTNGTGLVTARNWSGYVEYLKTGGERVPTLTEVLELLMREENRDIWIVLDVKDDNSIEILDAIASVFNIYPNYDFTAQFHIGIWNEEFFIRARKVLPGFPTSFIGSDISLARLLFDKVESFNLEFIYVFSDQSGFFDEVKSHGRSVFVWTVNKEKDMYKAIKFGVDAILSDYVDRCLRVRRRRRGGKGLALEEWDKNDVGVEWDWE</sequence>